<dbReference type="FunFam" id="3.30.428.10:FF:000006">
    <property type="entry name" value="m7GpppX diphosphatase"/>
    <property type="match status" value="1"/>
</dbReference>
<comment type="subcellular location">
    <subcellularLocation>
        <location evidence="1">Nucleus</location>
    </subcellularLocation>
</comment>
<proteinExistence type="inferred from homology"/>
<evidence type="ECO:0000256" key="8">
    <source>
        <dbReference type="ARBA" id="ARBA00029885"/>
    </source>
</evidence>
<dbReference type="GO" id="GO:0000340">
    <property type="term" value="F:RNA 7-methylguanosine cap binding"/>
    <property type="evidence" value="ECO:0007669"/>
    <property type="project" value="TreeGrafter"/>
</dbReference>
<dbReference type="GO" id="GO:0000932">
    <property type="term" value="C:P-body"/>
    <property type="evidence" value="ECO:0007669"/>
    <property type="project" value="TreeGrafter"/>
</dbReference>
<keyword evidence="6" id="KW-0378">Hydrolase</keyword>
<dbReference type="OMA" id="QPSKRKC"/>
<dbReference type="EMBL" id="CM004479">
    <property type="protein sequence ID" value="OCT70403.1"/>
    <property type="molecule type" value="Genomic_DNA"/>
</dbReference>
<dbReference type="EC" id="3.6.1.59" evidence="4"/>
<evidence type="ECO:0000256" key="5">
    <source>
        <dbReference type="ARBA" id="ARBA00015636"/>
    </source>
</evidence>
<protein>
    <recommendedName>
        <fullName evidence="5">m7GpppX diphosphatase</fullName>
        <ecNumber evidence="4">3.6.1.59</ecNumber>
    </recommendedName>
    <alternativeName>
        <fullName evidence="13">DCS-1</fullName>
    </alternativeName>
    <alternativeName>
        <fullName evidence="10">Decapping scavenger enzyme</fullName>
    </alternativeName>
    <alternativeName>
        <fullName evidence="11">Hint-related 7meGMP-directed hydrolase</fullName>
    </alternativeName>
    <alternativeName>
        <fullName evidence="9">Histidine triad nucleotide-binding protein 5</fullName>
    </alternativeName>
    <alternativeName>
        <fullName evidence="12">Histidine triad protein member 5</fullName>
    </alternativeName>
    <alternativeName>
        <fullName evidence="8">Scavenger mRNA-decapping enzyme DcpS</fullName>
    </alternativeName>
</protein>
<dbReference type="PANTHER" id="PTHR12978">
    <property type="entry name" value="HISTIDINE TRIAD HIT PROTEIN MEMBER"/>
    <property type="match status" value="1"/>
</dbReference>
<comment type="catalytic activity">
    <reaction evidence="14">
        <text>a 5'-end (N(7)-methyl 5'-triphosphoguanosine)-ribonucleoside in mRNA + H2O = N(7)-methyl-GMP + a 5'-end diphospho-ribonucleoside in mRNA + 2 H(+)</text>
        <dbReference type="Rhea" id="RHEA:65388"/>
        <dbReference type="Rhea" id="RHEA-COMP:17165"/>
        <dbReference type="Rhea" id="RHEA-COMP:17167"/>
        <dbReference type="ChEBI" id="CHEBI:15377"/>
        <dbReference type="ChEBI" id="CHEBI:15378"/>
        <dbReference type="ChEBI" id="CHEBI:58285"/>
        <dbReference type="ChEBI" id="CHEBI:156461"/>
        <dbReference type="ChEBI" id="CHEBI:167616"/>
        <dbReference type="EC" id="3.6.1.59"/>
    </reaction>
</comment>
<evidence type="ECO:0000256" key="6">
    <source>
        <dbReference type="ARBA" id="ARBA00022801"/>
    </source>
</evidence>
<evidence type="ECO:0000256" key="11">
    <source>
        <dbReference type="ARBA" id="ARBA00030789"/>
    </source>
</evidence>
<reference evidence="16" key="1">
    <citation type="journal article" date="2016" name="Nature">
        <title>Genome evolution in the allotetraploid frog Xenopus laevis.</title>
        <authorList>
            <person name="Session A.M."/>
            <person name="Uno Y."/>
            <person name="Kwon T."/>
            <person name="Chapman J.A."/>
            <person name="Toyoda A."/>
            <person name="Takahashi S."/>
            <person name="Fukui A."/>
            <person name="Hikosaka A."/>
            <person name="Suzuki A."/>
            <person name="Kondo M."/>
            <person name="van Heeringen S.J."/>
            <person name="Quigley I."/>
            <person name="Heinz S."/>
            <person name="Ogino H."/>
            <person name="Ochi H."/>
            <person name="Hellsten U."/>
            <person name="Lyons J.B."/>
            <person name="Simakov O."/>
            <person name="Putnam N."/>
            <person name="Stites J."/>
            <person name="Kuroki Y."/>
            <person name="Tanaka T."/>
            <person name="Michiue T."/>
            <person name="Watanabe M."/>
            <person name="Bogdanovic O."/>
            <person name="Lister R."/>
            <person name="Georgiou G."/>
            <person name="Paranjpe S.S."/>
            <person name="van Kruijsbergen I."/>
            <person name="Shu S."/>
            <person name="Carlson J."/>
            <person name="Kinoshita T."/>
            <person name="Ohta Y."/>
            <person name="Mawaribuchi S."/>
            <person name="Jenkins J."/>
            <person name="Grimwood J."/>
            <person name="Schmutz J."/>
            <person name="Mitros T."/>
            <person name="Mozaffari S.V."/>
            <person name="Suzuki Y."/>
            <person name="Haramoto Y."/>
            <person name="Yamamoto T.S."/>
            <person name="Takagi C."/>
            <person name="Heald R."/>
            <person name="Miller K."/>
            <person name="Haudenschild C."/>
            <person name="Kitzman J."/>
            <person name="Nakayama T."/>
            <person name="Izutsu Y."/>
            <person name="Robert J."/>
            <person name="Fortriede J."/>
            <person name="Burns K."/>
            <person name="Lotay V."/>
            <person name="Karimi K."/>
            <person name="Yasuoka Y."/>
            <person name="Dichmann D.S."/>
            <person name="Flajnik M.F."/>
            <person name="Houston D.W."/>
            <person name="Shendure J."/>
            <person name="DuPasquier L."/>
            <person name="Vize P.D."/>
            <person name="Zorn A.M."/>
            <person name="Ito M."/>
            <person name="Marcotte E.M."/>
            <person name="Wallingford J.B."/>
            <person name="Ito Y."/>
            <person name="Asashima M."/>
            <person name="Ueno N."/>
            <person name="Matsuda Y."/>
            <person name="Veenstra G.J."/>
            <person name="Fujiyama A."/>
            <person name="Harland R.M."/>
            <person name="Taira M."/>
            <person name="Rokhsar D.S."/>
        </authorList>
    </citation>
    <scope>NUCLEOTIDE SEQUENCE [LARGE SCALE GENOMIC DNA]</scope>
    <source>
        <strain evidence="16">J</strain>
    </source>
</reference>
<comment type="similarity">
    <text evidence="2">Belongs to the HIT family.</text>
</comment>
<evidence type="ECO:0000256" key="2">
    <source>
        <dbReference type="ARBA" id="ARBA00010208"/>
    </source>
</evidence>
<evidence type="ECO:0000313" key="16">
    <source>
        <dbReference type="Proteomes" id="UP000694892"/>
    </source>
</evidence>
<evidence type="ECO:0000256" key="1">
    <source>
        <dbReference type="ARBA" id="ARBA00004123"/>
    </source>
</evidence>
<dbReference type="Proteomes" id="UP000694892">
    <property type="component" value="Chromosome 7S"/>
</dbReference>
<evidence type="ECO:0000256" key="12">
    <source>
        <dbReference type="ARBA" id="ARBA00030830"/>
    </source>
</evidence>
<dbReference type="InterPro" id="IPR011145">
    <property type="entry name" value="Scavenger_mRNA_decap_enz_N"/>
</dbReference>
<dbReference type="Pfam" id="PF11969">
    <property type="entry name" value="DcpS_C"/>
    <property type="match status" value="1"/>
</dbReference>
<evidence type="ECO:0000313" key="15">
    <source>
        <dbReference type="EMBL" id="OCT70403.1"/>
    </source>
</evidence>
<evidence type="ECO:0000256" key="13">
    <source>
        <dbReference type="ARBA" id="ARBA00032946"/>
    </source>
</evidence>
<sequence>MAHAGEKRKRDNGNGSNVVGTIKHPLSGFELKAVSSGSENCNDAVINLENTPFQTSASRRFHSELSSPVSSFLKNDPELKLQLKNDIYAVYNLSPSPELNDPNNWFVLIADFKWNQKQVEDLYLIAICHQHDIRSLRDLTEDHLPLLKNILEEGKEAILKRYGIHENKLRIYLHYQPSYFHLHVHFTVLGQDAPGSFVEHAHLLCDVIQNIESNPQYYQTRTLTFALREHEALLKKFKELRDI</sequence>
<dbReference type="AlphaFoldDB" id="A0A974CC33"/>
<dbReference type="PANTHER" id="PTHR12978:SF0">
    <property type="entry name" value="M7GPPPX DIPHOSPHATASE"/>
    <property type="match status" value="1"/>
</dbReference>
<evidence type="ECO:0000256" key="7">
    <source>
        <dbReference type="ARBA" id="ARBA00023242"/>
    </source>
</evidence>
<name>A0A974CC33_XENLA</name>
<accession>A0A974CC33</accession>
<dbReference type="GO" id="GO:0005634">
    <property type="term" value="C:nucleus"/>
    <property type="evidence" value="ECO:0007669"/>
    <property type="project" value="UniProtKB-SubCell"/>
</dbReference>
<dbReference type="Gene3D" id="3.30.428.10">
    <property type="entry name" value="HIT-like"/>
    <property type="match status" value="1"/>
</dbReference>
<evidence type="ECO:0000256" key="10">
    <source>
        <dbReference type="ARBA" id="ARBA00030609"/>
    </source>
</evidence>
<evidence type="ECO:0000256" key="3">
    <source>
        <dbReference type="ARBA" id="ARBA00011140"/>
    </source>
</evidence>
<organism evidence="15 16">
    <name type="scientific">Xenopus laevis</name>
    <name type="common">African clawed frog</name>
    <dbReference type="NCBI Taxonomy" id="8355"/>
    <lineage>
        <taxon>Eukaryota</taxon>
        <taxon>Metazoa</taxon>
        <taxon>Chordata</taxon>
        <taxon>Craniata</taxon>
        <taxon>Vertebrata</taxon>
        <taxon>Euteleostomi</taxon>
        <taxon>Amphibia</taxon>
        <taxon>Batrachia</taxon>
        <taxon>Anura</taxon>
        <taxon>Pipoidea</taxon>
        <taxon>Pipidae</taxon>
        <taxon>Xenopodinae</taxon>
        <taxon>Xenopus</taxon>
        <taxon>Xenopus</taxon>
    </lineage>
</organism>
<evidence type="ECO:0000256" key="4">
    <source>
        <dbReference type="ARBA" id="ARBA00012520"/>
    </source>
</evidence>
<dbReference type="InterPro" id="IPR008594">
    <property type="entry name" value="DcpS/DCS2"/>
</dbReference>
<comment type="subunit">
    <text evidence="3">Homodimer. Associates with components of the exosome multienzyme ribonuclease complex, such as EXOSC3 and EXOSC4. Interacts with NDOR1.</text>
</comment>
<dbReference type="GO" id="GO:0140932">
    <property type="term" value="F:5'-(N(7)-methyl 5'-triphosphoguanosine)-[mRNA] diphosphatase activity"/>
    <property type="evidence" value="ECO:0007669"/>
    <property type="project" value="UniProtKB-EC"/>
</dbReference>
<dbReference type="SUPFAM" id="SSF54197">
    <property type="entry name" value="HIT-like"/>
    <property type="match status" value="1"/>
</dbReference>
<dbReference type="GO" id="GO:0000290">
    <property type="term" value="P:deadenylation-dependent decapping of nuclear-transcribed mRNA"/>
    <property type="evidence" value="ECO:0007669"/>
    <property type="project" value="InterPro"/>
</dbReference>
<evidence type="ECO:0000256" key="14">
    <source>
        <dbReference type="ARBA" id="ARBA00048222"/>
    </source>
</evidence>
<dbReference type="SUPFAM" id="SSF102860">
    <property type="entry name" value="mRNA decapping enzyme DcpS N-terminal domain"/>
    <property type="match status" value="1"/>
</dbReference>
<dbReference type="InterPro" id="IPR036265">
    <property type="entry name" value="HIT-like_sf"/>
</dbReference>
<keyword evidence="7" id="KW-0539">Nucleus</keyword>
<gene>
    <name evidence="15" type="ORF">XELAEV_18037321mg</name>
</gene>
<evidence type="ECO:0000256" key="9">
    <source>
        <dbReference type="ARBA" id="ARBA00030042"/>
    </source>
</evidence>